<keyword evidence="7" id="KW-0874">Quinone</keyword>
<comment type="catalytic activity">
    <reaction evidence="7">
        <text>a quinone + NADH + 5 H(+)(in) = a quinol + NAD(+) + 4 H(+)(out)</text>
        <dbReference type="Rhea" id="RHEA:57888"/>
        <dbReference type="ChEBI" id="CHEBI:15378"/>
        <dbReference type="ChEBI" id="CHEBI:24646"/>
        <dbReference type="ChEBI" id="CHEBI:57540"/>
        <dbReference type="ChEBI" id="CHEBI:57945"/>
        <dbReference type="ChEBI" id="CHEBI:132124"/>
    </reaction>
</comment>
<dbReference type="Proteomes" id="UP000245999">
    <property type="component" value="Chromosome"/>
</dbReference>
<accession>A0A2Z3GMT8</accession>
<dbReference type="PANTHER" id="PTHR11434:SF16">
    <property type="entry name" value="NADH-UBIQUINONE OXIDOREDUCTASE CHAIN 4L"/>
    <property type="match status" value="1"/>
</dbReference>
<evidence type="ECO:0000256" key="5">
    <source>
        <dbReference type="ARBA" id="ARBA00022989"/>
    </source>
</evidence>
<dbReference type="Pfam" id="PF00420">
    <property type="entry name" value="Oxidored_q2"/>
    <property type="match status" value="1"/>
</dbReference>
<keyword evidence="6 7" id="KW-0472">Membrane</keyword>
<keyword evidence="5 7" id="KW-1133">Transmembrane helix</keyword>
<dbReference type="Gene3D" id="1.10.287.3510">
    <property type="match status" value="1"/>
</dbReference>
<evidence type="ECO:0000256" key="4">
    <source>
        <dbReference type="ARBA" id="ARBA00022692"/>
    </source>
</evidence>
<protein>
    <recommendedName>
        <fullName evidence="7">NADH-quinone oxidoreductase subunit K</fullName>
        <ecNumber evidence="7">7.1.1.-</ecNumber>
    </recommendedName>
    <alternativeName>
        <fullName evidence="7">NADH dehydrogenase I subunit K</fullName>
    </alternativeName>
    <alternativeName>
        <fullName evidence="7">NDH-1 subunit K</fullName>
    </alternativeName>
</protein>
<dbReference type="GO" id="GO:0048038">
    <property type="term" value="F:quinone binding"/>
    <property type="evidence" value="ECO:0007669"/>
    <property type="project" value="UniProtKB-KW"/>
</dbReference>
<keyword evidence="3 7" id="KW-0813">Transport</keyword>
<dbReference type="NCBIfam" id="NF004320">
    <property type="entry name" value="PRK05715.1-2"/>
    <property type="match status" value="1"/>
</dbReference>
<comment type="subunit">
    <text evidence="7">NDH-1 is composed of 14 different subunits. Subunits NuoA, H, J, K, L, M, N constitute the membrane sector of the complex.</text>
</comment>
<comment type="caution">
    <text evidence="7">Lacks conserved residue(s) required for the propagation of feature annotation.</text>
</comment>
<dbReference type="PANTHER" id="PTHR11434">
    <property type="entry name" value="NADH-UBIQUINONE OXIDOREDUCTASE SUBUNIT ND4L"/>
    <property type="match status" value="1"/>
</dbReference>
<feature type="transmembrane region" description="Helical" evidence="7">
    <location>
        <begin position="29"/>
        <end position="51"/>
    </location>
</feature>
<keyword evidence="7" id="KW-0520">NAD</keyword>
<evidence type="ECO:0000256" key="2">
    <source>
        <dbReference type="ARBA" id="ARBA00010519"/>
    </source>
</evidence>
<proteinExistence type="inferred from homology"/>
<dbReference type="GO" id="GO:0005886">
    <property type="term" value="C:plasma membrane"/>
    <property type="evidence" value="ECO:0007669"/>
    <property type="project" value="UniProtKB-SubCell"/>
</dbReference>
<comment type="function">
    <text evidence="7">NDH-1 shuttles electrons from NADH, via FMN and iron-sulfur (Fe-S) centers, to quinones in the respiratory chain. The immediate electron acceptor for the enzyme in this species is believed to be a menaquinone. Couples the redox reaction to proton translocation (for every two electrons transferred, four hydrogen ions are translocated across the cytoplasmic membrane), and thus conserves the redox energy in a proton gradient.</text>
</comment>
<dbReference type="InterPro" id="IPR039428">
    <property type="entry name" value="NUOK/Mnh_C1-like"/>
</dbReference>
<dbReference type="KEGG" id="hnv:DDQ68_05285"/>
<comment type="similarity">
    <text evidence="2 7">Belongs to the complex I subunit 4L family.</text>
</comment>
<dbReference type="GO" id="GO:0030964">
    <property type="term" value="C:NADH dehydrogenase complex"/>
    <property type="evidence" value="ECO:0007669"/>
    <property type="project" value="TreeGrafter"/>
</dbReference>
<dbReference type="GO" id="GO:0050136">
    <property type="term" value="F:NADH dehydrogenase (quinone) (non-electrogenic) activity"/>
    <property type="evidence" value="ECO:0007669"/>
    <property type="project" value="UniProtKB-UniRule"/>
</dbReference>
<evidence type="ECO:0000256" key="6">
    <source>
        <dbReference type="ARBA" id="ARBA00023136"/>
    </source>
</evidence>
<dbReference type="GO" id="GO:0042773">
    <property type="term" value="P:ATP synthesis coupled electron transport"/>
    <property type="evidence" value="ECO:0007669"/>
    <property type="project" value="InterPro"/>
</dbReference>
<sequence>MIMALPICLSIAAVLFALGLYGVISQTNLVMIMMGVELMLAAAMLNLVAFWRLLHPHTYTLQMFVLVVMTVMALEAAVGFALATQRFRSRGSVEVEEAADLKEEGV</sequence>
<reference evidence="9" key="1">
    <citation type="submission" date="2018-04" db="EMBL/GenBank/DDBJ databases">
        <title>Complete genome of Antarctic heterotrophic bacterium Hymenobacter nivis.</title>
        <authorList>
            <person name="Terashima M."/>
        </authorList>
    </citation>
    <scope>NUCLEOTIDE SEQUENCE [LARGE SCALE GENOMIC DNA]</scope>
    <source>
        <strain evidence="9">NBRC 111535</strain>
    </source>
</reference>
<evidence type="ECO:0000256" key="7">
    <source>
        <dbReference type="HAMAP-Rule" id="MF_01456"/>
    </source>
</evidence>
<feature type="transmembrane region" description="Helical" evidence="7">
    <location>
        <begin position="63"/>
        <end position="83"/>
    </location>
</feature>
<name>A0A2Z3GMT8_9BACT</name>
<keyword evidence="7" id="KW-1278">Translocase</keyword>
<evidence type="ECO:0000256" key="1">
    <source>
        <dbReference type="ARBA" id="ARBA00004141"/>
    </source>
</evidence>
<evidence type="ECO:0000256" key="3">
    <source>
        <dbReference type="ARBA" id="ARBA00022448"/>
    </source>
</evidence>
<comment type="subcellular location">
    <subcellularLocation>
        <location evidence="7">Cell membrane</location>
        <topology evidence="7">Multi-pass membrane protein</topology>
    </subcellularLocation>
    <subcellularLocation>
        <location evidence="1">Membrane</location>
        <topology evidence="1">Multi-pass membrane protein</topology>
    </subcellularLocation>
</comment>
<gene>
    <name evidence="7" type="primary">nuoK</name>
    <name evidence="8" type="ORF">DDQ68_05285</name>
</gene>
<keyword evidence="4 7" id="KW-0812">Transmembrane</keyword>
<evidence type="ECO:0000313" key="8">
    <source>
        <dbReference type="EMBL" id="AWM32255.1"/>
    </source>
</evidence>
<organism evidence="8 9">
    <name type="scientific">Hymenobacter nivis</name>
    <dbReference type="NCBI Taxonomy" id="1850093"/>
    <lineage>
        <taxon>Bacteria</taxon>
        <taxon>Pseudomonadati</taxon>
        <taxon>Bacteroidota</taxon>
        <taxon>Cytophagia</taxon>
        <taxon>Cytophagales</taxon>
        <taxon>Hymenobacteraceae</taxon>
        <taxon>Hymenobacter</taxon>
    </lineage>
</organism>
<evidence type="ECO:0000313" key="9">
    <source>
        <dbReference type="Proteomes" id="UP000245999"/>
    </source>
</evidence>
<keyword evidence="9" id="KW-1185">Reference proteome</keyword>
<keyword evidence="7" id="KW-1003">Cell membrane</keyword>
<dbReference type="InterPro" id="IPR001133">
    <property type="entry name" value="NADH_UbQ_OxRdtase_chain4L/K"/>
</dbReference>
<dbReference type="HAMAP" id="MF_01456">
    <property type="entry name" value="NDH1_NuoK"/>
    <property type="match status" value="1"/>
</dbReference>
<dbReference type="EC" id="7.1.1.-" evidence="7"/>
<dbReference type="AlphaFoldDB" id="A0A2Z3GMT8"/>
<dbReference type="EMBL" id="CP029145">
    <property type="protein sequence ID" value="AWM32255.1"/>
    <property type="molecule type" value="Genomic_DNA"/>
</dbReference>
<dbReference type="OrthoDB" id="9810120at2"/>